<proteinExistence type="predicted"/>
<evidence type="ECO:0000313" key="3">
    <source>
        <dbReference type="Proteomes" id="UP000324897"/>
    </source>
</evidence>
<protein>
    <submittedName>
        <fullName evidence="2">Uncharacterized protein</fullName>
    </submittedName>
</protein>
<name>A0A5J9T2C5_9POAL</name>
<dbReference type="EMBL" id="RWGY01000051">
    <property type="protein sequence ID" value="TVU05485.1"/>
    <property type="molecule type" value="Genomic_DNA"/>
</dbReference>
<dbReference type="Proteomes" id="UP000324897">
    <property type="component" value="Unassembled WGS sequence"/>
</dbReference>
<organism evidence="2 3">
    <name type="scientific">Eragrostis curvula</name>
    <name type="common">weeping love grass</name>
    <dbReference type="NCBI Taxonomy" id="38414"/>
    <lineage>
        <taxon>Eukaryota</taxon>
        <taxon>Viridiplantae</taxon>
        <taxon>Streptophyta</taxon>
        <taxon>Embryophyta</taxon>
        <taxon>Tracheophyta</taxon>
        <taxon>Spermatophyta</taxon>
        <taxon>Magnoliopsida</taxon>
        <taxon>Liliopsida</taxon>
        <taxon>Poales</taxon>
        <taxon>Poaceae</taxon>
        <taxon>PACMAD clade</taxon>
        <taxon>Chloridoideae</taxon>
        <taxon>Eragrostideae</taxon>
        <taxon>Eragrostidinae</taxon>
        <taxon>Eragrostis</taxon>
    </lineage>
</organism>
<accession>A0A5J9T2C5</accession>
<keyword evidence="3" id="KW-1185">Reference proteome</keyword>
<feature type="region of interest" description="Disordered" evidence="1">
    <location>
        <begin position="1"/>
        <end position="24"/>
    </location>
</feature>
<evidence type="ECO:0000313" key="2">
    <source>
        <dbReference type="EMBL" id="TVU05485.1"/>
    </source>
</evidence>
<dbReference type="AlphaFoldDB" id="A0A5J9T2C5"/>
<gene>
    <name evidence="2" type="ORF">EJB05_48651</name>
</gene>
<evidence type="ECO:0000256" key="1">
    <source>
        <dbReference type="SAM" id="MobiDB-lite"/>
    </source>
</evidence>
<comment type="caution">
    <text evidence="2">The sequence shown here is derived from an EMBL/GenBank/DDBJ whole genome shotgun (WGS) entry which is preliminary data.</text>
</comment>
<reference evidence="2 3" key="1">
    <citation type="journal article" date="2019" name="Sci. Rep.">
        <title>A high-quality genome of Eragrostis curvula grass provides insights into Poaceae evolution and supports new strategies to enhance forage quality.</title>
        <authorList>
            <person name="Carballo J."/>
            <person name="Santos B.A.C.M."/>
            <person name="Zappacosta D."/>
            <person name="Garbus I."/>
            <person name="Selva J.P."/>
            <person name="Gallo C.A."/>
            <person name="Diaz A."/>
            <person name="Albertini E."/>
            <person name="Caccamo M."/>
            <person name="Echenique V."/>
        </authorList>
    </citation>
    <scope>NUCLEOTIDE SEQUENCE [LARGE SCALE GENOMIC DNA]</scope>
    <source>
        <strain evidence="3">cv. Victoria</strain>
        <tissue evidence="2">Leaf</tissue>
    </source>
</reference>
<dbReference type="Gramene" id="TVU05485">
    <property type="protein sequence ID" value="TVU05485"/>
    <property type="gene ID" value="EJB05_48651"/>
</dbReference>
<sequence>MRGTLSASIPPVRSFTTPDSHDENAAAAAGKGITVAVQHEGHLAGVVAELRCGSDGWVVSCHEICEPRSSTMEMRREEHPNISRTSKMFENFVHQVKPCGGDIIPLLIPEVD</sequence>